<keyword evidence="1" id="KW-1133">Transmembrane helix</keyword>
<dbReference type="RefSeq" id="WP_027275638.1">
    <property type="nucleotide sequence ID" value="NZ_BRLH01000002.1"/>
</dbReference>
<feature type="transmembrane region" description="Helical" evidence="1">
    <location>
        <begin position="45"/>
        <end position="64"/>
    </location>
</feature>
<sequence>MRELSSKEIECVNGGGVVTDAIWSAVYAVVDFPSRSAGKFIGDKIGGAIGSIVAAPINWIYSLFNK</sequence>
<keyword evidence="3" id="KW-1185">Reference proteome</keyword>
<evidence type="ECO:0000313" key="3">
    <source>
        <dbReference type="Proteomes" id="UP001058124"/>
    </source>
</evidence>
<comment type="caution">
    <text evidence="2">The sequence shown here is derived from an EMBL/GenBank/DDBJ whole genome shotgun (WGS) entry which is preliminary data.</text>
</comment>
<evidence type="ECO:0008006" key="4">
    <source>
        <dbReference type="Google" id="ProtNLM"/>
    </source>
</evidence>
<accession>A0AAV5MZZ4</accession>
<evidence type="ECO:0000313" key="2">
    <source>
        <dbReference type="EMBL" id="GKX55423.1"/>
    </source>
</evidence>
<dbReference type="Proteomes" id="UP001058124">
    <property type="component" value="Unassembled WGS sequence"/>
</dbReference>
<evidence type="ECO:0000256" key="1">
    <source>
        <dbReference type="SAM" id="Phobius"/>
    </source>
</evidence>
<dbReference type="AlphaFoldDB" id="A0AAV5MZZ4"/>
<organism evidence="2 3">
    <name type="scientific">Leminorella grimontii</name>
    <dbReference type="NCBI Taxonomy" id="82981"/>
    <lineage>
        <taxon>Bacteria</taxon>
        <taxon>Pseudomonadati</taxon>
        <taxon>Pseudomonadota</taxon>
        <taxon>Gammaproteobacteria</taxon>
        <taxon>Enterobacterales</taxon>
        <taxon>Budviciaceae</taxon>
        <taxon>Leminorella</taxon>
    </lineage>
</organism>
<keyword evidence="1" id="KW-0812">Transmembrane</keyword>
<proteinExistence type="predicted"/>
<keyword evidence="1" id="KW-0472">Membrane</keyword>
<reference evidence="2" key="1">
    <citation type="submission" date="2022-06" db="EMBL/GenBank/DDBJ databases">
        <title>Draft genome sequences of Leminorella grimontii str. JCM5902.</title>
        <authorList>
            <person name="Wakabayashi Y."/>
            <person name="Kojima K."/>
        </authorList>
    </citation>
    <scope>NUCLEOTIDE SEQUENCE</scope>
    <source>
        <strain evidence="2">JCM 5902</strain>
    </source>
</reference>
<protein>
    <recommendedName>
        <fullName evidence="4">Bacteriocin</fullName>
    </recommendedName>
</protein>
<dbReference type="EMBL" id="BRLH01000002">
    <property type="protein sequence ID" value="GKX55423.1"/>
    <property type="molecule type" value="Genomic_DNA"/>
</dbReference>
<name>A0AAV5MZZ4_9GAMM</name>
<gene>
    <name evidence="2" type="ORF">SOASR030_15350</name>
</gene>